<gene>
    <name evidence="1" type="ORF">J2T22_001870</name>
</gene>
<sequence length="105" mass="11473">MENCINAGLKVSAGRGQDVGQVIEDQLLVDPSRFEYPPAFGLGEHFDPNADLEGCESAHKVSSPEGCCTLLHKAGKRFYKDGLIYVEDPRCVMEGRVRSGMQRSG</sequence>
<dbReference type="EMBL" id="JAUSSY010000006">
    <property type="protein sequence ID" value="MDQ0118684.1"/>
    <property type="molecule type" value="Genomic_DNA"/>
</dbReference>
<name>A0ABT9UGA1_9MICC</name>
<organism evidence="1 2">
    <name type="scientific">Pseudarthrobacter defluvii</name>
    <dbReference type="NCBI Taxonomy" id="410837"/>
    <lineage>
        <taxon>Bacteria</taxon>
        <taxon>Bacillati</taxon>
        <taxon>Actinomycetota</taxon>
        <taxon>Actinomycetes</taxon>
        <taxon>Micrococcales</taxon>
        <taxon>Micrococcaceae</taxon>
        <taxon>Pseudarthrobacter</taxon>
    </lineage>
</organism>
<dbReference type="Proteomes" id="UP001226389">
    <property type="component" value="Unassembled WGS sequence"/>
</dbReference>
<accession>A0ABT9UGA1</accession>
<reference evidence="1 2" key="1">
    <citation type="submission" date="2023-07" db="EMBL/GenBank/DDBJ databases">
        <title>Sorghum-associated microbial communities from plants grown in Nebraska, USA.</title>
        <authorList>
            <person name="Schachtman D."/>
        </authorList>
    </citation>
    <scope>NUCLEOTIDE SEQUENCE [LARGE SCALE GENOMIC DNA]</scope>
    <source>
        <strain evidence="1 2">DS994</strain>
    </source>
</reference>
<keyword evidence="2" id="KW-1185">Reference proteome</keyword>
<evidence type="ECO:0000313" key="1">
    <source>
        <dbReference type="EMBL" id="MDQ0118684.1"/>
    </source>
</evidence>
<comment type="caution">
    <text evidence="1">The sequence shown here is derived from an EMBL/GenBank/DDBJ whole genome shotgun (WGS) entry which is preliminary data.</text>
</comment>
<protein>
    <submittedName>
        <fullName evidence="1">Uncharacterized protein</fullName>
    </submittedName>
</protein>
<evidence type="ECO:0000313" key="2">
    <source>
        <dbReference type="Proteomes" id="UP001226389"/>
    </source>
</evidence>
<proteinExistence type="predicted"/>